<dbReference type="InterPro" id="IPR007497">
    <property type="entry name" value="SIMPL/DUF541"/>
</dbReference>
<keyword evidence="3" id="KW-1185">Reference proteome</keyword>
<dbReference type="HOGENOM" id="CLU_077423_0_0_9"/>
<feature type="transmembrane region" description="Helical" evidence="1">
    <location>
        <begin position="26"/>
        <end position="49"/>
    </location>
</feature>
<name>B1I639_DESAP</name>
<keyword evidence="1" id="KW-1133">Transmembrane helix</keyword>
<dbReference type="EMBL" id="CP000860">
    <property type="protein sequence ID" value="ACA60488.1"/>
    <property type="molecule type" value="Genomic_DNA"/>
</dbReference>
<dbReference type="InterPro" id="IPR016907">
    <property type="entry name" value="UCP029033"/>
</dbReference>
<dbReference type="Proteomes" id="UP000008544">
    <property type="component" value="Chromosome"/>
</dbReference>
<dbReference type="STRING" id="477974.Daud_1997"/>
<reference evidence="2 3" key="2">
    <citation type="journal article" date="2008" name="Science">
        <title>Environmental genomics reveals a single-species ecosystem deep within Earth.</title>
        <authorList>
            <person name="Chivian D."/>
            <person name="Brodie E.L."/>
            <person name="Alm E.J."/>
            <person name="Culley D.E."/>
            <person name="Dehal P.S."/>
            <person name="Desantis T.Z."/>
            <person name="Gihring T.M."/>
            <person name="Lapidus A."/>
            <person name="Lin L.H."/>
            <person name="Lowry S.R."/>
            <person name="Moser D.P."/>
            <person name="Richardson P.M."/>
            <person name="Southam G."/>
            <person name="Wanger G."/>
            <person name="Pratt L.M."/>
            <person name="Andersen G.L."/>
            <person name="Hazen T.C."/>
            <person name="Brockman F.J."/>
            <person name="Arkin A.P."/>
            <person name="Onstott T.C."/>
        </authorList>
    </citation>
    <scope>NUCLEOTIDE SEQUENCE [LARGE SCALE GENOMIC DNA]</scope>
    <source>
        <strain evidence="2 3">MP104C</strain>
    </source>
</reference>
<dbReference type="KEGG" id="dau:Daud_1997"/>
<keyword evidence="1" id="KW-0812">Transmembrane</keyword>
<protein>
    <recommendedName>
        <fullName evidence="4">SIMPL domain-containing protein</fullName>
    </recommendedName>
</protein>
<sequence>MRFANKMRIRGERNHVENSTSRSPQLVFLAVIMGLSLIICTVIFSGAFVKARSTSALTVTGAAERELRSDLVVWRGNFTRRSPQLPEAYALLKSDLEEIKSHLKAQGVLDEEITFMPVSMNTFYEVDKHGRETSEIRGYGLWQSVEVRSTDVDRITAVSRTSGELISKGIEFNSEPPQYFYTKLNDIKVEMLAEATKNARQRAEQIAVQGGGRLGPLRSAKMGVFQITPVHSTEVSDYGVNDTWSLEKKITAVVNAEFAIN</sequence>
<evidence type="ECO:0000313" key="3">
    <source>
        <dbReference type="Proteomes" id="UP000008544"/>
    </source>
</evidence>
<dbReference type="GO" id="GO:0006974">
    <property type="term" value="P:DNA damage response"/>
    <property type="evidence" value="ECO:0007669"/>
    <property type="project" value="TreeGrafter"/>
</dbReference>
<reference evidence="3" key="1">
    <citation type="submission" date="2007-10" db="EMBL/GenBank/DDBJ databases">
        <title>Complete sequence of chromosome of Desulforudis audaxviator MP104C.</title>
        <authorList>
            <person name="Copeland A."/>
            <person name="Lucas S."/>
            <person name="Lapidus A."/>
            <person name="Barry K."/>
            <person name="Glavina del Rio T."/>
            <person name="Dalin E."/>
            <person name="Tice H."/>
            <person name="Bruce D."/>
            <person name="Pitluck S."/>
            <person name="Lowry S.R."/>
            <person name="Larimer F."/>
            <person name="Land M.L."/>
            <person name="Hauser L."/>
            <person name="Kyrpides N."/>
            <person name="Ivanova N.N."/>
            <person name="Richardson P."/>
        </authorList>
    </citation>
    <scope>NUCLEOTIDE SEQUENCE [LARGE SCALE GENOMIC DNA]</scope>
    <source>
        <strain evidence="3">MP104C</strain>
    </source>
</reference>
<accession>B1I639</accession>
<dbReference type="PANTHER" id="PTHR34387:SF2">
    <property type="entry name" value="SLR1258 PROTEIN"/>
    <property type="match status" value="1"/>
</dbReference>
<evidence type="ECO:0000256" key="1">
    <source>
        <dbReference type="SAM" id="Phobius"/>
    </source>
</evidence>
<keyword evidence="1" id="KW-0472">Membrane</keyword>
<proteinExistence type="predicted"/>
<dbReference type="InterPro" id="IPR052022">
    <property type="entry name" value="26kDa_periplasmic_antigen"/>
</dbReference>
<dbReference type="Pfam" id="PF04402">
    <property type="entry name" value="SIMPL"/>
    <property type="match status" value="1"/>
</dbReference>
<dbReference type="eggNOG" id="COG2859">
    <property type="taxonomic scope" value="Bacteria"/>
</dbReference>
<dbReference type="PIRSF" id="PIRSF029033">
    <property type="entry name" value="UCP029033"/>
    <property type="match status" value="1"/>
</dbReference>
<dbReference type="PANTHER" id="PTHR34387">
    <property type="entry name" value="SLR1258 PROTEIN"/>
    <property type="match status" value="1"/>
</dbReference>
<evidence type="ECO:0000313" key="2">
    <source>
        <dbReference type="EMBL" id="ACA60488.1"/>
    </source>
</evidence>
<dbReference type="Gene3D" id="3.30.70.2970">
    <property type="entry name" value="Protein of unknown function (DUF541), domain 2"/>
    <property type="match status" value="1"/>
</dbReference>
<dbReference type="OrthoDB" id="9785289at2"/>
<gene>
    <name evidence="2" type="ordered locus">Daud_1997</name>
</gene>
<evidence type="ECO:0008006" key="4">
    <source>
        <dbReference type="Google" id="ProtNLM"/>
    </source>
</evidence>
<dbReference type="AlphaFoldDB" id="B1I639"/>
<organism evidence="2 3">
    <name type="scientific">Desulforudis audaxviator (strain MP104C)</name>
    <dbReference type="NCBI Taxonomy" id="477974"/>
    <lineage>
        <taxon>Bacteria</taxon>
        <taxon>Bacillati</taxon>
        <taxon>Bacillota</taxon>
        <taxon>Clostridia</taxon>
        <taxon>Thermoanaerobacterales</taxon>
        <taxon>Candidatus Desulforudaceae</taxon>
        <taxon>Candidatus Desulforudis</taxon>
    </lineage>
</organism>